<feature type="chain" id="PRO_5021346249" evidence="2">
    <location>
        <begin position="18"/>
        <end position="107"/>
    </location>
</feature>
<reference evidence="3 4" key="1">
    <citation type="journal article" date="2019" name="Environ. Microbiol.">
        <title>Species interactions and distinct microbial communities in high Arctic permafrost affected cryosols are associated with the CH4 and CO2 gas fluxes.</title>
        <authorList>
            <person name="Altshuler I."/>
            <person name="Hamel J."/>
            <person name="Turney S."/>
            <person name="Magnuson E."/>
            <person name="Levesque R."/>
            <person name="Greer C."/>
            <person name="Whyte L.G."/>
        </authorList>
    </citation>
    <scope>NUCLEOTIDE SEQUENCE [LARGE SCALE GENOMIC DNA]</scope>
    <source>
        <strain evidence="3 4">S9.2P</strain>
    </source>
</reference>
<feature type="region of interest" description="Disordered" evidence="1">
    <location>
        <begin position="16"/>
        <end position="107"/>
    </location>
</feature>
<dbReference type="EMBL" id="RCYZ01000005">
    <property type="protein sequence ID" value="TPG65470.1"/>
    <property type="molecule type" value="Genomic_DNA"/>
</dbReference>
<feature type="signal peptide" evidence="2">
    <location>
        <begin position="1"/>
        <end position="17"/>
    </location>
</feature>
<organism evidence="3 4">
    <name type="scientific">Hymenobacter nivis</name>
    <dbReference type="NCBI Taxonomy" id="1850093"/>
    <lineage>
        <taxon>Bacteria</taxon>
        <taxon>Pseudomonadati</taxon>
        <taxon>Bacteroidota</taxon>
        <taxon>Cytophagia</taxon>
        <taxon>Cytophagales</taxon>
        <taxon>Hymenobacteraceae</taxon>
        <taxon>Hymenobacter</taxon>
    </lineage>
</organism>
<proteinExistence type="predicted"/>
<name>A0A502GW61_9BACT</name>
<dbReference type="Proteomes" id="UP000317646">
    <property type="component" value="Unassembled WGS sequence"/>
</dbReference>
<protein>
    <submittedName>
        <fullName evidence="3">Uncharacterized protein</fullName>
    </submittedName>
</protein>
<keyword evidence="2" id="KW-0732">Signal</keyword>
<evidence type="ECO:0000313" key="4">
    <source>
        <dbReference type="Proteomes" id="UP000317646"/>
    </source>
</evidence>
<evidence type="ECO:0000313" key="3">
    <source>
        <dbReference type="EMBL" id="TPG65470.1"/>
    </source>
</evidence>
<feature type="compositionally biased region" description="Low complexity" evidence="1">
    <location>
        <begin position="16"/>
        <end position="48"/>
    </location>
</feature>
<comment type="caution">
    <text evidence="3">The sequence shown here is derived from an EMBL/GenBank/DDBJ whole genome shotgun (WGS) entry which is preliminary data.</text>
</comment>
<sequence>MLTLLLAISALAATAQTAPRRATKATSAAKATAVPAAASDAATPAAADGSFGDGAPASSANNGQGQGVYAAPGMPVNIKSGKEVEPYNSTNEKPGDKPRKGTTLSPK</sequence>
<evidence type="ECO:0000256" key="1">
    <source>
        <dbReference type="SAM" id="MobiDB-lite"/>
    </source>
</evidence>
<dbReference type="AlphaFoldDB" id="A0A502GW61"/>
<evidence type="ECO:0000256" key="2">
    <source>
        <dbReference type="SAM" id="SignalP"/>
    </source>
</evidence>
<accession>A0A502GW61</accession>
<gene>
    <name evidence="3" type="ORF">EAH73_13445</name>
</gene>
<keyword evidence="4" id="KW-1185">Reference proteome</keyword>